<gene>
    <name evidence="1" type="ORF">BT62DRAFT_467424</name>
</gene>
<comment type="caution">
    <text evidence="1">The sequence shown here is derived from an EMBL/GenBank/DDBJ whole genome shotgun (WGS) entry which is preliminary data.</text>
</comment>
<proteinExistence type="predicted"/>
<dbReference type="EMBL" id="MU250556">
    <property type="protein sequence ID" value="KAG7441869.1"/>
    <property type="molecule type" value="Genomic_DNA"/>
</dbReference>
<dbReference type="PROSITE" id="PS51257">
    <property type="entry name" value="PROKAR_LIPOPROTEIN"/>
    <property type="match status" value="1"/>
</dbReference>
<keyword evidence="2" id="KW-1185">Reference proteome</keyword>
<accession>A0A9P7VL18</accession>
<name>A0A9P7VL18_9AGAR</name>
<organism evidence="1 2">
    <name type="scientific">Guyanagaster necrorhizus</name>
    <dbReference type="NCBI Taxonomy" id="856835"/>
    <lineage>
        <taxon>Eukaryota</taxon>
        <taxon>Fungi</taxon>
        <taxon>Dikarya</taxon>
        <taxon>Basidiomycota</taxon>
        <taxon>Agaricomycotina</taxon>
        <taxon>Agaricomycetes</taxon>
        <taxon>Agaricomycetidae</taxon>
        <taxon>Agaricales</taxon>
        <taxon>Marasmiineae</taxon>
        <taxon>Physalacriaceae</taxon>
        <taxon>Guyanagaster</taxon>
    </lineage>
</organism>
<reference evidence="1" key="1">
    <citation type="submission" date="2020-11" db="EMBL/GenBank/DDBJ databases">
        <title>Adaptations for nitrogen fixation in a non-lichenized fungal sporocarp promotes dispersal by wood-feeding termites.</title>
        <authorList>
            <consortium name="DOE Joint Genome Institute"/>
            <person name="Koch R.A."/>
            <person name="Yoon G."/>
            <person name="Arayal U."/>
            <person name="Lail K."/>
            <person name="Amirebrahimi M."/>
            <person name="Labutti K."/>
            <person name="Lipzen A."/>
            <person name="Riley R."/>
            <person name="Barry K."/>
            <person name="Henrissat B."/>
            <person name="Grigoriev I.V."/>
            <person name="Herr J.R."/>
            <person name="Aime M.C."/>
        </authorList>
    </citation>
    <scope>NUCLEOTIDE SEQUENCE</scope>
    <source>
        <strain evidence="1">MCA 3950</strain>
    </source>
</reference>
<protein>
    <submittedName>
        <fullName evidence="1">Uncharacterized protein</fullName>
    </submittedName>
</protein>
<dbReference type="Proteomes" id="UP000812287">
    <property type="component" value="Unassembled WGS sequence"/>
</dbReference>
<evidence type="ECO:0000313" key="1">
    <source>
        <dbReference type="EMBL" id="KAG7441869.1"/>
    </source>
</evidence>
<dbReference type="GeneID" id="66103330"/>
<sequence length="115" mass="13107">MSRRSLRTFVFNSGFSAPEIPLSSGFGVMVSCRQASASYIDEHPSFSRFFCDEKALSDIFVRVQDGGTCANLYHQSAWTNQTYNRLPDLPPGKTCRRLMNFCKYCHTSFYHRCGP</sequence>
<evidence type="ECO:0000313" key="2">
    <source>
        <dbReference type="Proteomes" id="UP000812287"/>
    </source>
</evidence>
<dbReference type="RefSeq" id="XP_043035369.1">
    <property type="nucleotide sequence ID" value="XM_043181034.1"/>
</dbReference>
<dbReference type="AlphaFoldDB" id="A0A9P7VL18"/>